<evidence type="ECO:0000256" key="5">
    <source>
        <dbReference type="ARBA" id="ARBA00022759"/>
    </source>
</evidence>
<dbReference type="GO" id="GO:0050830">
    <property type="term" value="P:defense response to Gram-positive bacterium"/>
    <property type="evidence" value="ECO:0007669"/>
    <property type="project" value="TreeGrafter"/>
</dbReference>
<dbReference type="SUPFAM" id="SSF54076">
    <property type="entry name" value="RNase A-like"/>
    <property type="match status" value="1"/>
</dbReference>
<name>A0A6B0SDH1_9CETA</name>
<gene>
    <name evidence="10" type="ORF">E5288_WYG020070</name>
</gene>
<dbReference type="GO" id="GO:0016787">
    <property type="term" value="F:hydrolase activity"/>
    <property type="evidence" value="ECO:0007669"/>
    <property type="project" value="UniProtKB-KW"/>
</dbReference>
<evidence type="ECO:0000256" key="6">
    <source>
        <dbReference type="ARBA" id="ARBA00022801"/>
    </source>
</evidence>
<dbReference type="FunFam" id="3.10.130.10:FF:000001">
    <property type="entry name" value="Ribonuclease pancreatic"/>
    <property type="match status" value="1"/>
</dbReference>
<dbReference type="InterPro" id="IPR023412">
    <property type="entry name" value="RNaseA_domain"/>
</dbReference>
<dbReference type="PROSITE" id="PS00127">
    <property type="entry name" value="RNASE_PANCREATIC"/>
    <property type="match status" value="1"/>
</dbReference>
<dbReference type="InterPro" id="IPR001427">
    <property type="entry name" value="RNaseA"/>
</dbReference>
<dbReference type="PANTHER" id="PTHR11437">
    <property type="entry name" value="RIBONUCLEASE"/>
    <property type="match status" value="1"/>
</dbReference>
<comment type="similarity">
    <text evidence="2 8">Belongs to the pancreatic ribonuclease family.</text>
</comment>
<dbReference type="GO" id="GO:0005576">
    <property type="term" value="C:extracellular region"/>
    <property type="evidence" value="ECO:0007669"/>
    <property type="project" value="UniProtKB-SubCell"/>
</dbReference>
<dbReference type="Gene3D" id="3.10.130.10">
    <property type="entry name" value="Ribonuclease A-like domain"/>
    <property type="match status" value="1"/>
</dbReference>
<evidence type="ECO:0000256" key="8">
    <source>
        <dbReference type="RuleBase" id="RU000651"/>
    </source>
</evidence>
<dbReference type="AlphaFoldDB" id="A0A6B0SDH1"/>
<dbReference type="InterPro" id="IPR023411">
    <property type="entry name" value="RNaseA_AS"/>
</dbReference>
<keyword evidence="5 8" id="KW-0255">Endonuclease</keyword>
<comment type="caution">
    <text evidence="10">The sequence shown here is derived from an EMBL/GenBank/DDBJ whole genome shotgun (WGS) entry which is preliminary data.</text>
</comment>
<dbReference type="SMART" id="SM00092">
    <property type="entry name" value="RNAse_Pc"/>
    <property type="match status" value="1"/>
</dbReference>
<dbReference type="InterPro" id="IPR036816">
    <property type="entry name" value="RNaseA-like_dom_sf"/>
</dbReference>
<feature type="domain" description="Ribonuclease A-domain" evidence="9">
    <location>
        <begin position="1"/>
        <end position="112"/>
    </location>
</feature>
<keyword evidence="4 8" id="KW-0540">Nuclease</keyword>
<dbReference type="GO" id="GO:0003676">
    <property type="term" value="F:nucleic acid binding"/>
    <property type="evidence" value="ECO:0007669"/>
    <property type="project" value="InterPro"/>
</dbReference>
<dbReference type="PANTHER" id="PTHR11437:SF24">
    <property type="entry name" value="RIBONUCLEASE PANCREATIC"/>
    <property type="match status" value="1"/>
</dbReference>
<proteinExistence type="inferred from homology"/>
<dbReference type="GO" id="GO:0004540">
    <property type="term" value="F:RNA nuclease activity"/>
    <property type="evidence" value="ECO:0007669"/>
    <property type="project" value="TreeGrafter"/>
</dbReference>
<evidence type="ECO:0000256" key="7">
    <source>
        <dbReference type="ARBA" id="ARBA00023157"/>
    </source>
</evidence>
<accession>A0A6B0SDH1</accession>
<keyword evidence="6 8" id="KW-0378">Hydrolase</keyword>
<keyword evidence="11" id="KW-1185">Reference proteome</keyword>
<evidence type="ECO:0000256" key="2">
    <source>
        <dbReference type="ARBA" id="ARBA00005600"/>
    </source>
</evidence>
<evidence type="ECO:0000256" key="1">
    <source>
        <dbReference type="ARBA" id="ARBA00004613"/>
    </source>
</evidence>
<dbReference type="EMBL" id="VBQZ03000215">
    <property type="protein sequence ID" value="MXQ98046.1"/>
    <property type="molecule type" value="Genomic_DNA"/>
</dbReference>
<keyword evidence="3" id="KW-0964">Secreted</keyword>
<organism evidence="10 11">
    <name type="scientific">Bos mutus</name>
    <name type="common">wild yak</name>
    <dbReference type="NCBI Taxonomy" id="72004"/>
    <lineage>
        <taxon>Eukaryota</taxon>
        <taxon>Metazoa</taxon>
        <taxon>Chordata</taxon>
        <taxon>Craniata</taxon>
        <taxon>Vertebrata</taxon>
        <taxon>Euteleostomi</taxon>
        <taxon>Mammalia</taxon>
        <taxon>Eutheria</taxon>
        <taxon>Laurasiatheria</taxon>
        <taxon>Artiodactyla</taxon>
        <taxon>Ruminantia</taxon>
        <taxon>Pecora</taxon>
        <taxon>Bovidae</taxon>
        <taxon>Bovinae</taxon>
        <taxon>Bos</taxon>
    </lineage>
</organism>
<evidence type="ECO:0000256" key="4">
    <source>
        <dbReference type="ARBA" id="ARBA00022722"/>
    </source>
</evidence>
<evidence type="ECO:0000313" key="11">
    <source>
        <dbReference type="Proteomes" id="UP000322234"/>
    </source>
</evidence>
<evidence type="ECO:0000256" key="3">
    <source>
        <dbReference type="ARBA" id="ARBA00022525"/>
    </source>
</evidence>
<dbReference type="Pfam" id="PF00074">
    <property type="entry name" value="RnaseA"/>
    <property type="match status" value="1"/>
</dbReference>
<dbReference type="PRINTS" id="PR00794">
    <property type="entry name" value="RIBONUCLEASE"/>
</dbReference>
<evidence type="ECO:0000259" key="9">
    <source>
        <dbReference type="SMART" id="SM00092"/>
    </source>
</evidence>
<keyword evidence="7" id="KW-1015">Disulfide bond</keyword>
<dbReference type="CDD" id="cd06265">
    <property type="entry name" value="RNase_A_canonical"/>
    <property type="match status" value="1"/>
</dbReference>
<evidence type="ECO:0000313" key="10">
    <source>
        <dbReference type="EMBL" id="MXQ98046.1"/>
    </source>
</evidence>
<reference evidence="10" key="1">
    <citation type="submission" date="2019-10" db="EMBL/GenBank/DDBJ databases">
        <title>The sequence and de novo assembly of the wild yak genome.</title>
        <authorList>
            <person name="Liu Y."/>
        </authorList>
    </citation>
    <scope>NUCLEOTIDE SEQUENCE [LARGE SCALE GENOMIC DNA]</scope>
    <source>
        <strain evidence="10">WY2019</strain>
    </source>
</reference>
<comment type="subcellular location">
    <subcellularLocation>
        <location evidence="1">Secreted</location>
    </subcellularLocation>
</comment>
<dbReference type="Proteomes" id="UP000322234">
    <property type="component" value="Unassembled WGS sequence"/>
</dbReference>
<dbReference type="GO" id="GO:0004519">
    <property type="term" value="F:endonuclease activity"/>
    <property type="evidence" value="ECO:0007669"/>
    <property type="project" value="UniProtKB-KW"/>
</dbReference>
<sequence length="112" mass="12257">MDSGNSPSSSSNYCNLMMCCRKMTQGKCKPVNTFVHESLADVKAVCSQKKVTCKNGQTNCYQSKSTMRITDCRETGSSKYPNCAYKTTQVEKHIIVACGGKPSVPVHFDASE</sequence>
<protein>
    <recommendedName>
        <fullName evidence="9">Ribonuclease A-domain domain-containing protein</fullName>
    </recommendedName>
</protein>